<feature type="transmembrane region" description="Helical" evidence="1">
    <location>
        <begin position="6"/>
        <end position="23"/>
    </location>
</feature>
<feature type="transmembrane region" description="Helical" evidence="1">
    <location>
        <begin position="184"/>
        <end position="202"/>
    </location>
</feature>
<gene>
    <name evidence="2" type="ORF">ACFP7A_04065</name>
</gene>
<dbReference type="RefSeq" id="WP_253052675.1">
    <property type="nucleotide sequence ID" value="NZ_JAMXWN010000002.1"/>
</dbReference>
<feature type="transmembrane region" description="Helical" evidence="1">
    <location>
        <begin position="35"/>
        <end position="62"/>
    </location>
</feature>
<organism evidence="2 3">
    <name type="scientific">Sporolactobacillus kofuensis</name>
    <dbReference type="NCBI Taxonomy" id="269672"/>
    <lineage>
        <taxon>Bacteria</taxon>
        <taxon>Bacillati</taxon>
        <taxon>Bacillota</taxon>
        <taxon>Bacilli</taxon>
        <taxon>Bacillales</taxon>
        <taxon>Sporolactobacillaceae</taxon>
        <taxon>Sporolactobacillus</taxon>
    </lineage>
</organism>
<proteinExistence type="predicted"/>
<keyword evidence="1" id="KW-0812">Transmembrane</keyword>
<reference evidence="3" key="1">
    <citation type="journal article" date="2019" name="Int. J. Syst. Evol. Microbiol.">
        <title>The Global Catalogue of Microorganisms (GCM) 10K type strain sequencing project: providing services to taxonomists for standard genome sequencing and annotation.</title>
        <authorList>
            <consortium name="The Broad Institute Genomics Platform"/>
            <consortium name="The Broad Institute Genome Sequencing Center for Infectious Disease"/>
            <person name="Wu L."/>
            <person name="Ma J."/>
        </authorList>
    </citation>
    <scope>NUCLEOTIDE SEQUENCE [LARGE SCALE GENOMIC DNA]</scope>
    <source>
        <strain evidence="3">CCUG 42001</strain>
    </source>
</reference>
<dbReference type="Proteomes" id="UP001596267">
    <property type="component" value="Unassembled WGS sequence"/>
</dbReference>
<keyword evidence="1" id="KW-1133">Transmembrane helix</keyword>
<name>A0ABW1WC06_9BACL</name>
<evidence type="ECO:0000256" key="1">
    <source>
        <dbReference type="SAM" id="Phobius"/>
    </source>
</evidence>
<feature type="transmembrane region" description="Helical" evidence="1">
    <location>
        <begin position="68"/>
        <end position="91"/>
    </location>
</feature>
<evidence type="ECO:0008006" key="4">
    <source>
        <dbReference type="Google" id="ProtNLM"/>
    </source>
</evidence>
<keyword evidence="1" id="KW-0472">Membrane</keyword>
<feature type="transmembrane region" description="Helical" evidence="1">
    <location>
        <begin position="144"/>
        <end position="164"/>
    </location>
</feature>
<dbReference type="EMBL" id="JBHSTQ010000003">
    <property type="protein sequence ID" value="MFC6385768.1"/>
    <property type="molecule type" value="Genomic_DNA"/>
</dbReference>
<feature type="transmembrane region" description="Helical" evidence="1">
    <location>
        <begin position="120"/>
        <end position="138"/>
    </location>
</feature>
<keyword evidence="3" id="KW-1185">Reference proteome</keyword>
<protein>
    <recommendedName>
        <fullName evidence="4">Integral membrane protein</fullName>
    </recommendedName>
</protein>
<accession>A0ABW1WC06</accession>
<sequence length="206" mass="23447">MTVIVTILAFGWTGIFLFFLLSIKVNGLAKKNEYALIHVLFILIFSSWLPIPLIFSILFAGWPAQIGALYGILSLSLFIIAMALQTGHIIYSNRHAHEQKKLWDNYDSWMMSMLSDPIEVIAGIFAWISAIFNAIALVHHNIGFTSIIIFLLSLQIIYCVALLLRSVLNSPPQWINSIKPNPYILNIGLFLYFLVILIRLTIDYYL</sequence>
<comment type="caution">
    <text evidence="2">The sequence shown here is derived from an EMBL/GenBank/DDBJ whole genome shotgun (WGS) entry which is preliminary data.</text>
</comment>
<evidence type="ECO:0000313" key="2">
    <source>
        <dbReference type="EMBL" id="MFC6385768.1"/>
    </source>
</evidence>
<evidence type="ECO:0000313" key="3">
    <source>
        <dbReference type="Proteomes" id="UP001596267"/>
    </source>
</evidence>